<evidence type="ECO:0000313" key="4">
    <source>
        <dbReference type="EMBL" id="MEE4546739.1"/>
    </source>
</evidence>
<feature type="transmembrane region" description="Helical" evidence="2">
    <location>
        <begin position="6"/>
        <end position="26"/>
    </location>
</feature>
<evidence type="ECO:0000259" key="3">
    <source>
        <dbReference type="Pfam" id="PF01841"/>
    </source>
</evidence>
<feature type="region of interest" description="Disordered" evidence="1">
    <location>
        <begin position="487"/>
        <end position="510"/>
    </location>
</feature>
<feature type="region of interest" description="Disordered" evidence="1">
    <location>
        <begin position="395"/>
        <end position="418"/>
    </location>
</feature>
<gene>
    <name evidence="4" type="ORF">V2S66_32845</name>
</gene>
<name>A0ABU7PNC3_9ACTN</name>
<dbReference type="Proteomes" id="UP001344658">
    <property type="component" value="Unassembled WGS sequence"/>
</dbReference>
<comment type="caution">
    <text evidence="4">The sequence shown here is derived from an EMBL/GenBank/DDBJ whole genome shotgun (WGS) entry which is preliminary data.</text>
</comment>
<dbReference type="EMBL" id="JAZEWV010000052">
    <property type="protein sequence ID" value="MEE4546739.1"/>
    <property type="molecule type" value="Genomic_DNA"/>
</dbReference>
<reference evidence="4 5" key="1">
    <citation type="submission" date="2023-12" db="EMBL/GenBank/DDBJ databases">
        <title>Streptomyces sp. V4-01.</title>
        <authorList>
            <person name="Somphong A."/>
            <person name="Phongsopitanun W."/>
        </authorList>
    </citation>
    <scope>NUCLEOTIDE SEQUENCE [LARGE SCALE GENOMIC DNA]</scope>
    <source>
        <strain evidence="4 5">V4-01</strain>
    </source>
</reference>
<keyword evidence="2" id="KW-0472">Membrane</keyword>
<feature type="domain" description="Transglutaminase-like" evidence="3">
    <location>
        <begin position="227"/>
        <end position="328"/>
    </location>
</feature>
<dbReference type="RefSeq" id="WP_330800483.1">
    <property type="nucleotide sequence ID" value="NZ_JAZEWV010000052.1"/>
</dbReference>
<sequence>MTAGHNAQGIVLAAAVTVLAATVLGTARGRPAAGRWRVAAAALAAASVAACAAIVPLPPLGRHHDVVTARQDVRPEVDPLSRLPRWSALGRTPVLHASFASPPGASALLWPVLAYDAYAPATGWRTSPRLIPLPPSGSGGSRVEVRLEEAERLVPHPFSVHAASPAGTRADGATEALRLARAGASYTVTFSVHGSAAGPPAPAPAAIACTEPELRSLAGRVDRSASLGEQLAALERFLAATTVVTPYGRAAPDDSCAAVAAVLRTGRGSGDQIATAFALAARMLGASSRVAVGFAPRRAVGPKGRLDIVGGDAAAWPQIASAGGTWLDYWPQPARAADGGTAGRTGTAAEGGSTAADPVRPAADGHARSWLLPGLCAAAASAVLAAGATAAAVRRGRARRHRQRRPEAASTAGQSPRARVLTSWQEALRASVECAGPATTARDVAEGSPPPALGELAALVDRVLYVPPARAGEADAARAEELAAAAAVRSHREASDERRRARRFSRRPSR</sequence>
<organism evidence="4 5">
    <name type="scientific">Actinacidiphila polyblastidii</name>
    <dbReference type="NCBI Taxonomy" id="3110430"/>
    <lineage>
        <taxon>Bacteria</taxon>
        <taxon>Bacillati</taxon>
        <taxon>Actinomycetota</taxon>
        <taxon>Actinomycetes</taxon>
        <taxon>Kitasatosporales</taxon>
        <taxon>Streptomycetaceae</taxon>
        <taxon>Actinacidiphila</taxon>
    </lineage>
</organism>
<feature type="transmembrane region" description="Helical" evidence="2">
    <location>
        <begin position="38"/>
        <end position="57"/>
    </location>
</feature>
<accession>A0ABU7PNC3</accession>
<keyword evidence="2" id="KW-1133">Transmembrane helix</keyword>
<evidence type="ECO:0000256" key="2">
    <source>
        <dbReference type="SAM" id="Phobius"/>
    </source>
</evidence>
<protein>
    <submittedName>
        <fullName evidence="4">Transglutaminase-like domain-containing protein</fullName>
    </submittedName>
</protein>
<keyword evidence="2" id="KW-0812">Transmembrane</keyword>
<feature type="compositionally biased region" description="Low complexity" evidence="1">
    <location>
        <begin position="334"/>
        <end position="357"/>
    </location>
</feature>
<feature type="compositionally biased region" description="Basic residues" evidence="1">
    <location>
        <begin position="395"/>
        <end position="404"/>
    </location>
</feature>
<dbReference type="InterPro" id="IPR038765">
    <property type="entry name" value="Papain-like_cys_pep_sf"/>
</dbReference>
<dbReference type="InterPro" id="IPR002931">
    <property type="entry name" value="Transglutaminase-like"/>
</dbReference>
<feature type="compositionally biased region" description="Basic and acidic residues" evidence="1">
    <location>
        <begin position="490"/>
        <end position="499"/>
    </location>
</feature>
<feature type="compositionally biased region" description="Basic residues" evidence="1">
    <location>
        <begin position="500"/>
        <end position="510"/>
    </location>
</feature>
<feature type="region of interest" description="Disordered" evidence="1">
    <location>
        <begin position="334"/>
        <end position="361"/>
    </location>
</feature>
<keyword evidence="5" id="KW-1185">Reference proteome</keyword>
<proteinExistence type="predicted"/>
<dbReference type="SUPFAM" id="SSF54001">
    <property type="entry name" value="Cysteine proteinases"/>
    <property type="match status" value="1"/>
</dbReference>
<evidence type="ECO:0000313" key="5">
    <source>
        <dbReference type="Proteomes" id="UP001344658"/>
    </source>
</evidence>
<feature type="transmembrane region" description="Helical" evidence="2">
    <location>
        <begin position="370"/>
        <end position="393"/>
    </location>
</feature>
<evidence type="ECO:0000256" key="1">
    <source>
        <dbReference type="SAM" id="MobiDB-lite"/>
    </source>
</evidence>
<dbReference type="Pfam" id="PF01841">
    <property type="entry name" value="Transglut_core"/>
    <property type="match status" value="1"/>
</dbReference>